<protein>
    <submittedName>
        <fullName evidence="1">Uncharacterized protein</fullName>
    </submittedName>
</protein>
<dbReference type="HOGENOM" id="CLU_2793335_0_0_1"/>
<accession>M3Y0C6</accession>
<name>M3Y0C6_MUSPF</name>
<dbReference type="Ensembl" id="ENSMPUT00000004860.1">
    <property type="protein sequence ID" value="ENSMPUP00000004777.1"/>
    <property type="gene ID" value="ENSMPUG00000004816.1"/>
</dbReference>
<evidence type="ECO:0000313" key="1">
    <source>
        <dbReference type="Ensembl" id="ENSMPUP00000004777.1"/>
    </source>
</evidence>
<dbReference type="EMBL" id="AEYP01032073">
    <property type="status" value="NOT_ANNOTATED_CDS"/>
    <property type="molecule type" value="Genomic_DNA"/>
</dbReference>
<sequence length="68" mass="7328">MPAPRPAALCPLPGSPAWELRSTLAPPFPPWTFGILGAPGHSSDSVPLRHLSTSKPAREEYMCSHRPV</sequence>
<reference evidence="1" key="1">
    <citation type="submission" date="2024-06" db="UniProtKB">
        <authorList>
            <consortium name="Ensembl"/>
        </authorList>
    </citation>
    <scope>IDENTIFICATION</scope>
</reference>
<dbReference type="AlphaFoldDB" id="M3Y0C6"/>
<proteinExistence type="predicted"/>
<organism evidence="1">
    <name type="scientific">Mustela putorius furo</name>
    <name type="common">European domestic ferret</name>
    <name type="synonym">Mustela furo</name>
    <dbReference type="NCBI Taxonomy" id="9669"/>
    <lineage>
        <taxon>Eukaryota</taxon>
        <taxon>Metazoa</taxon>
        <taxon>Chordata</taxon>
        <taxon>Craniata</taxon>
        <taxon>Vertebrata</taxon>
        <taxon>Euteleostomi</taxon>
        <taxon>Mammalia</taxon>
        <taxon>Eutheria</taxon>
        <taxon>Laurasiatheria</taxon>
        <taxon>Carnivora</taxon>
        <taxon>Caniformia</taxon>
        <taxon>Musteloidea</taxon>
        <taxon>Mustelidae</taxon>
        <taxon>Mustelinae</taxon>
        <taxon>Mustela</taxon>
    </lineage>
</organism>
<dbReference type="InParanoid" id="M3Y0C6"/>